<accession>A0A2S7SUE3</accession>
<feature type="transmembrane region" description="Helical" evidence="1">
    <location>
        <begin position="20"/>
        <end position="39"/>
    </location>
</feature>
<proteinExistence type="predicted"/>
<dbReference type="Proteomes" id="UP000239872">
    <property type="component" value="Unassembled WGS sequence"/>
</dbReference>
<keyword evidence="1" id="KW-0812">Transmembrane</keyword>
<evidence type="ECO:0000313" key="3">
    <source>
        <dbReference type="Proteomes" id="UP000239872"/>
    </source>
</evidence>
<feature type="transmembrane region" description="Helical" evidence="1">
    <location>
        <begin position="234"/>
        <end position="253"/>
    </location>
</feature>
<dbReference type="Pfam" id="PF12730">
    <property type="entry name" value="ABC2_membrane_4"/>
    <property type="match status" value="1"/>
</dbReference>
<dbReference type="RefSeq" id="WP_105040256.1">
    <property type="nucleotide sequence ID" value="NZ_PPSL01000004.1"/>
</dbReference>
<protein>
    <recommendedName>
        <fullName evidence="4">ABC transporter permease</fullName>
    </recommendedName>
</protein>
<dbReference type="EMBL" id="PPSL01000004">
    <property type="protein sequence ID" value="PQJ10247.1"/>
    <property type="molecule type" value="Genomic_DNA"/>
</dbReference>
<keyword evidence="1" id="KW-1133">Transmembrane helix</keyword>
<keyword evidence="3" id="KW-1185">Reference proteome</keyword>
<dbReference type="PANTHER" id="PTHR37305">
    <property type="entry name" value="INTEGRAL MEMBRANE PROTEIN-RELATED"/>
    <property type="match status" value="1"/>
</dbReference>
<dbReference type="OrthoDB" id="5946463at2"/>
<evidence type="ECO:0000256" key="1">
    <source>
        <dbReference type="SAM" id="Phobius"/>
    </source>
</evidence>
<keyword evidence="1" id="KW-0472">Membrane</keyword>
<feature type="transmembrane region" description="Helical" evidence="1">
    <location>
        <begin position="184"/>
        <end position="214"/>
    </location>
</feature>
<organism evidence="2 3">
    <name type="scientific">Flavipsychrobacter stenotrophus</name>
    <dbReference type="NCBI Taxonomy" id="2077091"/>
    <lineage>
        <taxon>Bacteria</taxon>
        <taxon>Pseudomonadati</taxon>
        <taxon>Bacteroidota</taxon>
        <taxon>Chitinophagia</taxon>
        <taxon>Chitinophagales</taxon>
        <taxon>Chitinophagaceae</taxon>
        <taxon>Flavipsychrobacter</taxon>
    </lineage>
</organism>
<dbReference type="PANTHER" id="PTHR37305:SF1">
    <property type="entry name" value="MEMBRANE PROTEIN"/>
    <property type="match status" value="1"/>
</dbReference>
<feature type="transmembrane region" description="Helical" evidence="1">
    <location>
        <begin position="108"/>
        <end position="136"/>
    </location>
</feature>
<name>A0A2S7SUE3_9BACT</name>
<gene>
    <name evidence="2" type="ORF">CJD36_016305</name>
</gene>
<comment type="caution">
    <text evidence="2">The sequence shown here is derived from an EMBL/GenBank/DDBJ whole genome shotgun (WGS) entry which is preliminary data.</text>
</comment>
<feature type="transmembrane region" description="Helical" evidence="1">
    <location>
        <begin position="156"/>
        <end position="177"/>
    </location>
</feature>
<evidence type="ECO:0000313" key="2">
    <source>
        <dbReference type="EMBL" id="PQJ10247.1"/>
    </source>
</evidence>
<feature type="transmembrane region" description="Helical" evidence="1">
    <location>
        <begin position="65"/>
        <end position="87"/>
    </location>
</feature>
<sequence>MNVSFVNSFRSEWLKRRHTASSWIVLIGAAFMPLLVILMRLQDHGKPADKIFMKNIWAAMYHRNWTAMGMFMLPFMLILSTSLITNVEFKNNTWKQLHTTPQSLTTIYFAKFSVIIVMLIQLFLLFNVGIYLSVMLPGYIFSDLQLPTDPYPYQAYFRGTGYFFIDCLPVIALQYLLSLKFKNFIVPIGIGFSMLVIALLALNWKYGYIIPYIYTPLNFKENQNFVDPLMNRHYWAAGYCVVLTVVGYILYVTKKEKG</sequence>
<dbReference type="CDD" id="cd21809">
    <property type="entry name" value="ABC-2_lan_permease-like"/>
    <property type="match status" value="1"/>
</dbReference>
<reference evidence="2 3" key="1">
    <citation type="submission" date="2018-01" db="EMBL/GenBank/DDBJ databases">
        <title>A novel member of the phylum Bacteroidetes isolated from glacier ice.</title>
        <authorList>
            <person name="Liu Q."/>
            <person name="Xin Y.-H."/>
        </authorList>
    </citation>
    <scope>NUCLEOTIDE SEQUENCE [LARGE SCALE GENOMIC DNA]</scope>
    <source>
        <strain evidence="2 3">RB1R16</strain>
    </source>
</reference>
<dbReference type="AlphaFoldDB" id="A0A2S7SUE3"/>
<evidence type="ECO:0008006" key="4">
    <source>
        <dbReference type="Google" id="ProtNLM"/>
    </source>
</evidence>